<keyword evidence="6 11" id="KW-0809">Transit peptide</keyword>
<evidence type="ECO:0000256" key="2">
    <source>
        <dbReference type="ARBA" id="ARBA00004673"/>
    </source>
</evidence>
<feature type="transmembrane region" description="Helical" evidence="11">
    <location>
        <begin position="63"/>
        <end position="83"/>
    </location>
</feature>
<name>A0A6G1FXB9_9PEZI</name>
<dbReference type="PANTHER" id="PTHR13313">
    <property type="entry name" value="CYTOCHROME C OXIDASE SUBUNIT VIIC"/>
    <property type="match status" value="1"/>
</dbReference>
<evidence type="ECO:0000256" key="1">
    <source>
        <dbReference type="ARBA" id="ARBA00004434"/>
    </source>
</evidence>
<comment type="similarity">
    <text evidence="3 11">Belongs to the cytochrome c oxidase VIIc family.</text>
</comment>
<dbReference type="UniPathway" id="UPA00705"/>
<evidence type="ECO:0000313" key="12">
    <source>
        <dbReference type="EMBL" id="KAF1810269.1"/>
    </source>
</evidence>
<accession>A0A6G1FXB9</accession>
<comment type="pathway">
    <text evidence="2 11">Energy metabolism; oxidative phosphorylation.</text>
</comment>
<dbReference type="PANTHER" id="PTHR13313:SF0">
    <property type="entry name" value="CYTOCHROME C OXIDASE SUBUNIT 7C, MITOCHONDRIAL"/>
    <property type="match status" value="1"/>
</dbReference>
<evidence type="ECO:0000256" key="4">
    <source>
        <dbReference type="ARBA" id="ARBA00022692"/>
    </source>
</evidence>
<dbReference type="Proteomes" id="UP000504638">
    <property type="component" value="Unplaced"/>
</dbReference>
<organism evidence="12">
    <name type="scientific">Eremomyces bilateralis CBS 781.70</name>
    <dbReference type="NCBI Taxonomy" id="1392243"/>
    <lineage>
        <taxon>Eukaryota</taxon>
        <taxon>Fungi</taxon>
        <taxon>Dikarya</taxon>
        <taxon>Ascomycota</taxon>
        <taxon>Pezizomycotina</taxon>
        <taxon>Dothideomycetes</taxon>
        <taxon>Dothideomycetes incertae sedis</taxon>
        <taxon>Eremomycetales</taxon>
        <taxon>Eremomycetaceae</taxon>
        <taxon>Eremomyces</taxon>
    </lineage>
</organism>
<dbReference type="GeneID" id="54417194"/>
<dbReference type="GO" id="GO:0005743">
    <property type="term" value="C:mitochondrial inner membrane"/>
    <property type="evidence" value="ECO:0007669"/>
    <property type="project" value="UniProtKB-SubCell"/>
</dbReference>
<evidence type="ECO:0000256" key="6">
    <source>
        <dbReference type="ARBA" id="ARBA00022946"/>
    </source>
</evidence>
<protein>
    <recommendedName>
        <fullName evidence="10 11">Cytochrome c oxidase subunit 8, mitochondrial</fullName>
    </recommendedName>
    <alternativeName>
        <fullName evidence="11">Cytochrome c oxidase polypeptide VIII</fullName>
    </alternativeName>
</protein>
<dbReference type="OrthoDB" id="9974841at2759"/>
<comment type="function">
    <text evidence="11">Component of the cytochrome c oxidase, the last enzyme in the mitochondrial electron transport chain which drives oxidative phosphorylation. The respiratory chain contains 3 multisubunit complexes succinate dehydrogenase (complex II, CII), ubiquinol-cytochrome c oxidoreductase (cytochrome b-c1 complex, complex III, CIII) and cytochrome c oxidase (complex IV, CIV), that cooperate to transfer electrons derived from NADH and succinate to molecular oxygen, creating an electrochemical gradient over the inner membrane that drives transmembrane transport and the ATP synthase. Cytochrome c oxidase is the component of the respiratory chain that catalyzes the reduction of oxygen to water. Electrons originating from reduced cytochrome c in the intermembrane space (IMS) are transferred via the dinuclear copper A center (CU(A)) of subunit 2 and heme A of subunit 1 to the active site in subunit 1, a binuclear center (BNC) formed by heme A3 and copper B (CU(B)). The BNC reduces molecular oxygen to 2 water molecules using 4 electrons from cytochrome c in the IMS and 4 protons from the mitochondrial matrix.</text>
</comment>
<comment type="subcellular location">
    <subcellularLocation>
        <location evidence="1 11">Mitochondrion inner membrane</location>
        <topology evidence="1 11">Single-pass membrane protein</topology>
    </subcellularLocation>
</comment>
<keyword evidence="4 11" id="KW-0812">Transmembrane</keyword>
<sequence length="86" mass="9733">MLSSTVSRSSAKAVQQVSRRGFHATRLRARDIESPGYRPFHYPEGPRSNIPFDPLKRGFAIKYWGFMAVGFGAPFGIAVWQTYKPK</sequence>
<dbReference type="Gene3D" id="4.10.49.10">
    <property type="entry name" value="Cytochrome c oxidase subunit VIIc"/>
    <property type="match status" value="1"/>
</dbReference>
<keyword evidence="9 11" id="KW-0472">Membrane</keyword>
<reference evidence="14" key="3">
    <citation type="submission" date="2025-04" db="UniProtKB">
        <authorList>
            <consortium name="RefSeq"/>
        </authorList>
    </citation>
    <scope>IDENTIFICATION</scope>
    <source>
        <strain evidence="14">CBS 781.70</strain>
    </source>
</reference>
<dbReference type="InterPro" id="IPR036636">
    <property type="entry name" value="COX7C/Cox8_sf"/>
</dbReference>
<dbReference type="RefSeq" id="XP_033531900.1">
    <property type="nucleotide sequence ID" value="XM_033676624.1"/>
</dbReference>
<gene>
    <name evidence="12 14" type="ORF">P152DRAFT_401749</name>
</gene>
<dbReference type="SUPFAM" id="SSF81427">
    <property type="entry name" value="Mitochondrial cytochrome c oxidase subunit VIIc (aka VIIIa)"/>
    <property type="match status" value="1"/>
</dbReference>
<dbReference type="FunFam" id="4.10.49.10:FF:000001">
    <property type="entry name" value="Cytochrome c oxidase subunit 7C"/>
    <property type="match status" value="1"/>
</dbReference>
<dbReference type="AlphaFoldDB" id="A0A6G1FXB9"/>
<reference evidence="12 14" key="1">
    <citation type="submission" date="2020-01" db="EMBL/GenBank/DDBJ databases">
        <authorList>
            <consortium name="DOE Joint Genome Institute"/>
            <person name="Haridas S."/>
            <person name="Albert R."/>
            <person name="Binder M."/>
            <person name="Bloem J."/>
            <person name="Labutti K."/>
            <person name="Salamov A."/>
            <person name="Andreopoulos B."/>
            <person name="Baker S.E."/>
            <person name="Barry K."/>
            <person name="Bills G."/>
            <person name="Bluhm B.H."/>
            <person name="Cannon C."/>
            <person name="Castanera R."/>
            <person name="Culley D.E."/>
            <person name="Daum C."/>
            <person name="Ezra D."/>
            <person name="Gonzalez J.B."/>
            <person name="Henrissat B."/>
            <person name="Kuo A."/>
            <person name="Liang C."/>
            <person name="Lipzen A."/>
            <person name="Lutzoni F."/>
            <person name="Magnuson J."/>
            <person name="Mondo S."/>
            <person name="Nolan M."/>
            <person name="Ohm R."/>
            <person name="Pangilinan J."/>
            <person name="Park H.-J."/>
            <person name="Ramirez L."/>
            <person name="Alfaro M."/>
            <person name="Sun H."/>
            <person name="Tritt A."/>
            <person name="Yoshinaga Y."/>
            <person name="Zwiers L.-H."/>
            <person name="Turgeon B.G."/>
            <person name="Goodwin S.B."/>
            <person name="Spatafora J.W."/>
            <person name="Crous P.W."/>
            <person name="Grigoriev I.V."/>
        </authorList>
    </citation>
    <scope>NUCLEOTIDE SEQUENCE</scope>
    <source>
        <strain evidence="12 14">CBS 781.70</strain>
    </source>
</reference>
<evidence type="ECO:0000256" key="3">
    <source>
        <dbReference type="ARBA" id="ARBA00010514"/>
    </source>
</evidence>
<evidence type="ECO:0000256" key="5">
    <source>
        <dbReference type="ARBA" id="ARBA00022792"/>
    </source>
</evidence>
<evidence type="ECO:0000256" key="9">
    <source>
        <dbReference type="ARBA" id="ARBA00023136"/>
    </source>
</evidence>
<dbReference type="GO" id="GO:0006123">
    <property type="term" value="P:mitochondrial electron transport, cytochrome c to oxygen"/>
    <property type="evidence" value="ECO:0007669"/>
    <property type="project" value="UniProtKB-UniRule"/>
</dbReference>
<keyword evidence="13" id="KW-1185">Reference proteome</keyword>
<keyword evidence="5 11" id="KW-0999">Mitochondrion inner membrane</keyword>
<dbReference type="EMBL" id="ML975167">
    <property type="protein sequence ID" value="KAF1810269.1"/>
    <property type="molecule type" value="Genomic_DNA"/>
</dbReference>
<reference evidence="14" key="2">
    <citation type="submission" date="2020-04" db="EMBL/GenBank/DDBJ databases">
        <authorList>
            <consortium name="NCBI Genome Project"/>
        </authorList>
    </citation>
    <scope>NUCLEOTIDE SEQUENCE</scope>
    <source>
        <strain evidence="14">CBS 781.70</strain>
    </source>
</reference>
<evidence type="ECO:0000256" key="8">
    <source>
        <dbReference type="ARBA" id="ARBA00023128"/>
    </source>
</evidence>
<evidence type="ECO:0000256" key="10">
    <source>
        <dbReference type="ARBA" id="ARBA00071004"/>
    </source>
</evidence>
<evidence type="ECO:0000313" key="14">
    <source>
        <dbReference type="RefSeq" id="XP_033531900.1"/>
    </source>
</evidence>
<keyword evidence="8 11" id="KW-0496">Mitochondrion</keyword>
<comment type="subunit">
    <text evidence="11">Component of the cytochrome c oxidase (complex IV, CIV), a multisubunit enzyme composed of a catalytic core of 3 subunits and several supernumerary subunits. The complex exists as a monomer or a dimer and forms supercomplexes (SCs) in the inner mitochondrial membrane with ubiquinol-cytochrome c oxidoreductase (cytochrome b-c1 complex, complex III, CIII).</text>
</comment>
<proteinExistence type="inferred from homology"/>
<evidence type="ECO:0000256" key="11">
    <source>
        <dbReference type="RuleBase" id="RU368123"/>
    </source>
</evidence>
<evidence type="ECO:0000256" key="7">
    <source>
        <dbReference type="ARBA" id="ARBA00022989"/>
    </source>
</evidence>
<dbReference type="GO" id="GO:0045277">
    <property type="term" value="C:respiratory chain complex IV"/>
    <property type="evidence" value="ECO:0007669"/>
    <property type="project" value="UniProtKB-UniRule"/>
</dbReference>
<keyword evidence="7 11" id="KW-1133">Transmembrane helix</keyword>
<evidence type="ECO:0000313" key="13">
    <source>
        <dbReference type="Proteomes" id="UP000504638"/>
    </source>
</evidence>
<dbReference type="Pfam" id="PF02935">
    <property type="entry name" value="COX7C"/>
    <property type="match status" value="1"/>
</dbReference>
<dbReference type="InterPro" id="IPR004202">
    <property type="entry name" value="COX7C/Cox8"/>
</dbReference>